<dbReference type="GO" id="GO:0005737">
    <property type="term" value="C:cytoplasm"/>
    <property type="evidence" value="ECO:0007669"/>
    <property type="project" value="UniProtKB-SubCell"/>
</dbReference>
<dbReference type="PANTHER" id="PTHR47861">
    <property type="entry name" value="FKBP-TYPE PEPTIDYL-PROLYL CIS-TRANS ISOMERASE SLYD"/>
    <property type="match status" value="1"/>
</dbReference>
<name>A0A9E8HI95_9ALTE</name>
<keyword evidence="5 9" id="KW-0697">Rotamase</keyword>
<evidence type="ECO:0000256" key="10">
    <source>
        <dbReference type="RuleBase" id="RU003915"/>
    </source>
</evidence>
<dbReference type="GO" id="GO:0042026">
    <property type="term" value="P:protein refolding"/>
    <property type="evidence" value="ECO:0007669"/>
    <property type="project" value="UniProtKB-ARBA"/>
</dbReference>
<dbReference type="KEGG" id="asem:NNL22_00740"/>
<evidence type="ECO:0000256" key="2">
    <source>
        <dbReference type="ARBA" id="ARBA00004496"/>
    </source>
</evidence>
<evidence type="ECO:0000256" key="7">
    <source>
        <dbReference type="ARBA" id="ARBA00023235"/>
    </source>
</evidence>
<feature type="domain" description="PPIase FKBP-type" evidence="11">
    <location>
        <begin position="6"/>
        <end position="80"/>
    </location>
</feature>
<accession>A0A9E8HI95</accession>
<evidence type="ECO:0000256" key="4">
    <source>
        <dbReference type="ARBA" id="ARBA00022490"/>
    </source>
</evidence>
<comment type="function">
    <text evidence="8">Also involved in hydrogenase metallocenter assembly, probably by participating in the nickel insertion step. This function in hydrogenase biosynthesis requires chaperone activity and the presence of the metal-binding domain, but not PPIase activity.</text>
</comment>
<dbReference type="InterPro" id="IPR046357">
    <property type="entry name" value="PPIase_dom_sf"/>
</dbReference>
<evidence type="ECO:0000256" key="5">
    <source>
        <dbReference type="ARBA" id="ARBA00023110"/>
    </source>
</evidence>
<proteinExistence type="inferred from homology"/>
<evidence type="ECO:0000256" key="1">
    <source>
        <dbReference type="ARBA" id="ARBA00000971"/>
    </source>
</evidence>
<evidence type="ECO:0000259" key="11">
    <source>
        <dbReference type="PROSITE" id="PS50059"/>
    </source>
</evidence>
<evidence type="ECO:0000313" key="12">
    <source>
        <dbReference type="EMBL" id="UZW75165.1"/>
    </source>
</evidence>
<keyword evidence="7 9" id="KW-0413">Isomerase</keyword>
<dbReference type="RefSeq" id="WP_251811032.1">
    <property type="nucleotide sequence ID" value="NZ_CP101527.1"/>
</dbReference>
<organism evidence="12 13">
    <name type="scientific">Alkalimarinus sediminis</name>
    <dbReference type="NCBI Taxonomy" id="1632866"/>
    <lineage>
        <taxon>Bacteria</taxon>
        <taxon>Pseudomonadati</taxon>
        <taxon>Pseudomonadota</taxon>
        <taxon>Gammaproteobacteria</taxon>
        <taxon>Alteromonadales</taxon>
        <taxon>Alteromonadaceae</taxon>
        <taxon>Alkalimarinus</taxon>
    </lineage>
</organism>
<protein>
    <recommendedName>
        <fullName evidence="10">Peptidyl-prolyl cis-trans isomerase</fullName>
        <ecNumber evidence="10">5.2.1.8</ecNumber>
    </recommendedName>
</protein>
<dbReference type="AlphaFoldDB" id="A0A9E8HI95"/>
<dbReference type="EMBL" id="CP101527">
    <property type="protein sequence ID" value="UZW75165.1"/>
    <property type="molecule type" value="Genomic_DNA"/>
</dbReference>
<gene>
    <name evidence="12" type="ORF">NNL22_00740</name>
</gene>
<dbReference type="Proteomes" id="UP001164472">
    <property type="component" value="Chromosome"/>
</dbReference>
<comment type="similarity">
    <text evidence="3 10">Belongs to the FKBP-type PPIase family.</text>
</comment>
<dbReference type="InterPro" id="IPR001179">
    <property type="entry name" value="PPIase_FKBP_dom"/>
</dbReference>
<sequence length="164" mass="17943">MIIDKNKVVSFHYRLAEEGGKEIENSYDGEPMLFLKGHNNIVAGLEKAMEGKQSGDQFSVTVPPSEGYGERNEANQQRIPIKHLHGDKKSKSKIRAGMVVSVQTEDGPRQVTVVKAGKFNVDVDSNHPLAGRTLVFEVEVVDVREATADEIAHGHAHGVGGHQH</sequence>
<dbReference type="SUPFAM" id="SSF54534">
    <property type="entry name" value="FKBP-like"/>
    <property type="match status" value="1"/>
</dbReference>
<evidence type="ECO:0000256" key="6">
    <source>
        <dbReference type="ARBA" id="ARBA00023186"/>
    </source>
</evidence>
<evidence type="ECO:0000256" key="3">
    <source>
        <dbReference type="ARBA" id="ARBA00006577"/>
    </source>
</evidence>
<keyword evidence="6" id="KW-0143">Chaperone</keyword>
<evidence type="ECO:0000256" key="8">
    <source>
        <dbReference type="ARBA" id="ARBA00037071"/>
    </source>
</evidence>
<dbReference type="PROSITE" id="PS50059">
    <property type="entry name" value="FKBP_PPIASE"/>
    <property type="match status" value="1"/>
</dbReference>
<dbReference type="GO" id="GO:0003755">
    <property type="term" value="F:peptidyl-prolyl cis-trans isomerase activity"/>
    <property type="evidence" value="ECO:0007669"/>
    <property type="project" value="UniProtKB-UniRule"/>
</dbReference>
<dbReference type="EC" id="5.2.1.8" evidence="10"/>
<comment type="catalytic activity">
    <reaction evidence="1 9 10">
        <text>[protein]-peptidylproline (omega=180) = [protein]-peptidylproline (omega=0)</text>
        <dbReference type="Rhea" id="RHEA:16237"/>
        <dbReference type="Rhea" id="RHEA-COMP:10747"/>
        <dbReference type="Rhea" id="RHEA-COMP:10748"/>
        <dbReference type="ChEBI" id="CHEBI:83833"/>
        <dbReference type="ChEBI" id="CHEBI:83834"/>
        <dbReference type="EC" id="5.2.1.8"/>
    </reaction>
</comment>
<comment type="subcellular location">
    <subcellularLocation>
        <location evidence="2">Cytoplasm</location>
    </subcellularLocation>
</comment>
<dbReference type="PANTHER" id="PTHR47861:SF3">
    <property type="entry name" value="FKBP-TYPE PEPTIDYL-PROLYL CIS-TRANS ISOMERASE SLYD"/>
    <property type="match status" value="1"/>
</dbReference>
<keyword evidence="4" id="KW-0963">Cytoplasm</keyword>
<keyword evidence="13" id="KW-1185">Reference proteome</keyword>
<reference evidence="12" key="1">
    <citation type="submission" date="2022-07" db="EMBL/GenBank/DDBJ databases">
        <title>Alkalimarinus sp. nov., isolated from gut of a Alitta virens.</title>
        <authorList>
            <person name="Yang A.I."/>
            <person name="Shin N.-R."/>
        </authorList>
    </citation>
    <scope>NUCLEOTIDE SEQUENCE</scope>
    <source>
        <strain evidence="12">FA028</strain>
    </source>
</reference>
<dbReference type="Pfam" id="PF00254">
    <property type="entry name" value="FKBP_C"/>
    <property type="match status" value="1"/>
</dbReference>
<evidence type="ECO:0000256" key="9">
    <source>
        <dbReference type="PROSITE-ProRule" id="PRU00277"/>
    </source>
</evidence>
<dbReference type="Gene3D" id="3.10.50.40">
    <property type="match status" value="1"/>
</dbReference>
<evidence type="ECO:0000313" key="13">
    <source>
        <dbReference type="Proteomes" id="UP001164472"/>
    </source>
</evidence>